<comment type="subcellular location">
    <subcellularLocation>
        <location evidence="2">Nucleus</location>
    </subcellularLocation>
</comment>
<name>A0AAE1LAI1_9NEOP</name>
<proteinExistence type="inferred from homology"/>
<comment type="similarity">
    <text evidence="3">Belongs to the HARBI1 family.</text>
</comment>
<evidence type="ECO:0000256" key="2">
    <source>
        <dbReference type="ARBA" id="ARBA00004123"/>
    </source>
</evidence>
<keyword evidence="6" id="KW-0378">Hydrolase</keyword>
<dbReference type="Proteomes" id="UP001219518">
    <property type="component" value="Unassembled WGS sequence"/>
</dbReference>
<reference evidence="10" key="2">
    <citation type="journal article" date="2023" name="BMC Genomics">
        <title>Pest status, molecular evolution, and epigenetic factors derived from the genome assembly of Frankliniella fusca, a thysanopteran phytovirus vector.</title>
        <authorList>
            <person name="Catto M.A."/>
            <person name="Labadie P.E."/>
            <person name="Jacobson A.L."/>
            <person name="Kennedy G.G."/>
            <person name="Srinivasan R."/>
            <person name="Hunt B.G."/>
        </authorList>
    </citation>
    <scope>NUCLEOTIDE SEQUENCE</scope>
    <source>
        <strain evidence="10">PL_HMW_Pooled</strain>
    </source>
</reference>
<dbReference type="GO" id="GO:0005634">
    <property type="term" value="C:nucleus"/>
    <property type="evidence" value="ECO:0007669"/>
    <property type="project" value="UniProtKB-SubCell"/>
</dbReference>
<comment type="cofactor">
    <cofactor evidence="1">
        <name>a divalent metal cation</name>
        <dbReference type="ChEBI" id="CHEBI:60240"/>
    </cofactor>
</comment>
<dbReference type="Pfam" id="PF13359">
    <property type="entry name" value="DDE_Tnp_4"/>
    <property type="match status" value="1"/>
</dbReference>
<protein>
    <submittedName>
        <fullName evidence="10">Protein ANTAGONIST OF LIKE HETEROCHROMATIN PROTEIN 1</fullName>
    </submittedName>
</protein>
<dbReference type="EMBL" id="JAHWGI010000292">
    <property type="protein sequence ID" value="KAK3912335.1"/>
    <property type="molecule type" value="Genomic_DNA"/>
</dbReference>
<keyword evidence="8" id="KW-0732">Signal</keyword>
<evidence type="ECO:0000256" key="5">
    <source>
        <dbReference type="ARBA" id="ARBA00022723"/>
    </source>
</evidence>
<keyword evidence="7" id="KW-0539">Nucleus</keyword>
<evidence type="ECO:0000256" key="3">
    <source>
        <dbReference type="ARBA" id="ARBA00006958"/>
    </source>
</evidence>
<evidence type="ECO:0000313" key="11">
    <source>
        <dbReference type="Proteomes" id="UP001219518"/>
    </source>
</evidence>
<evidence type="ECO:0000256" key="1">
    <source>
        <dbReference type="ARBA" id="ARBA00001968"/>
    </source>
</evidence>
<accession>A0AAE1LAI1</accession>
<dbReference type="PANTHER" id="PTHR22930:SF258">
    <property type="entry name" value="PROTEIN ALP1-LIKE ISOFORM X1"/>
    <property type="match status" value="1"/>
</dbReference>
<evidence type="ECO:0000256" key="6">
    <source>
        <dbReference type="ARBA" id="ARBA00022801"/>
    </source>
</evidence>
<dbReference type="GO" id="GO:0016787">
    <property type="term" value="F:hydrolase activity"/>
    <property type="evidence" value="ECO:0007669"/>
    <property type="project" value="UniProtKB-KW"/>
</dbReference>
<reference evidence="10" key="1">
    <citation type="submission" date="2021-07" db="EMBL/GenBank/DDBJ databases">
        <authorList>
            <person name="Catto M.A."/>
            <person name="Jacobson A."/>
            <person name="Kennedy G."/>
            <person name="Labadie P."/>
            <person name="Hunt B.G."/>
            <person name="Srinivasan R."/>
        </authorList>
    </citation>
    <scope>NUCLEOTIDE SEQUENCE</scope>
    <source>
        <strain evidence="10">PL_HMW_Pooled</strain>
        <tissue evidence="10">Head</tissue>
    </source>
</reference>
<dbReference type="GO" id="GO:0004518">
    <property type="term" value="F:nuclease activity"/>
    <property type="evidence" value="ECO:0007669"/>
    <property type="project" value="UniProtKB-KW"/>
</dbReference>
<keyword evidence="11" id="KW-1185">Reference proteome</keyword>
<feature type="chain" id="PRO_5042030733" evidence="8">
    <location>
        <begin position="20"/>
        <end position="644"/>
    </location>
</feature>
<evidence type="ECO:0000259" key="9">
    <source>
        <dbReference type="Pfam" id="PF13359"/>
    </source>
</evidence>
<gene>
    <name evidence="10" type="ORF">KUF71_021905</name>
</gene>
<dbReference type="PANTHER" id="PTHR22930">
    <property type="match status" value="1"/>
</dbReference>
<comment type="caution">
    <text evidence="10">The sequence shown here is derived from an EMBL/GenBank/DDBJ whole genome shotgun (WGS) entry which is preliminary data.</text>
</comment>
<sequence length="644" mass="73596">MLFVPVAVVVISFILEGKSQRLHSVAGPFRIIPDHAEYCPKRLFGKKGDLTEWHFSFLRDRHDINTFRALGNFTTLYWFGDHLNIELAFSSWSSRGGWKENALILRMSRLCKSAKTYMARQWKNAQLAIHPNNASADCPYPPAQMDRLDPIILYWWWRRRRRRRRAAPVHWIRPFIQQRTAQGAFDNLVAEMRDDIEKFIDFHRMTPQQFDILLAKIRPDIEKMNVTRESVSPALRLSLTLRYLASGDSMVSLHYLYRVGKATITHIIPETCEALWNALKQDVLSLPTVEECKKIGDDFGERWDFPNCLGAIDGKHVVVQCFSRTGSQFYNYKNTFSIVLLGVCDSQYRFTWVSIGAAGRESNGRVFENTEFGSAVLAGTLPLPEPKILPNSNFLAPYVFVGNAAFPLKENLLRPYPGTHLHASKTIFNYRLSRARRTIENTFGVLASKFRIYRKPIVACISTAEKIVKATVVLHNWLREVDLDVAPEQRRYIPLGLVDVEDRHGNVEFGAWREEPPAAGFRGLEATVARNPTVRAKEVQDMFREYFITSGRGIYQVRNATVDLGVTKQFPAFFYGRWRVDGKLVEPENKTGCITCMRVYVDVVPQVFSDKGKSGAMGGAESIKGYQNNSDTNVDFIPIEMAKE</sequence>
<dbReference type="AlphaFoldDB" id="A0AAE1LAI1"/>
<dbReference type="InterPro" id="IPR027806">
    <property type="entry name" value="HARBI1_dom"/>
</dbReference>
<organism evidence="10 11">
    <name type="scientific">Frankliniella fusca</name>
    <dbReference type="NCBI Taxonomy" id="407009"/>
    <lineage>
        <taxon>Eukaryota</taxon>
        <taxon>Metazoa</taxon>
        <taxon>Ecdysozoa</taxon>
        <taxon>Arthropoda</taxon>
        <taxon>Hexapoda</taxon>
        <taxon>Insecta</taxon>
        <taxon>Pterygota</taxon>
        <taxon>Neoptera</taxon>
        <taxon>Paraneoptera</taxon>
        <taxon>Thysanoptera</taxon>
        <taxon>Terebrantia</taxon>
        <taxon>Thripoidea</taxon>
        <taxon>Thripidae</taxon>
        <taxon>Frankliniella</taxon>
    </lineage>
</organism>
<feature type="signal peptide" evidence="8">
    <location>
        <begin position="1"/>
        <end position="19"/>
    </location>
</feature>
<evidence type="ECO:0000256" key="4">
    <source>
        <dbReference type="ARBA" id="ARBA00022722"/>
    </source>
</evidence>
<keyword evidence="5" id="KW-0479">Metal-binding</keyword>
<dbReference type="InterPro" id="IPR045249">
    <property type="entry name" value="HARBI1-like"/>
</dbReference>
<feature type="domain" description="DDE Tnp4" evidence="9">
    <location>
        <begin position="312"/>
        <end position="476"/>
    </location>
</feature>
<evidence type="ECO:0000256" key="7">
    <source>
        <dbReference type="ARBA" id="ARBA00023242"/>
    </source>
</evidence>
<dbReference type="GO" id="GO:0046872">
    <property type="term" value="F:metal ion binding"/>
    <property type="evidence" value="ECO:0007669"/>
    <property type="project" value="UniProtKB-KW"/>
</dbReference>
<evidence type="ECO:0000313" key="10">
    <source>
        <dbReference type="EMBL" id="KAK3912335.1"/>
    </source>
</evidence>
<evidence type="ECO:0000256" key="8">
    <source>
        <dbReference type="SAM" id="SignalP"/>
    </source>
</evidence>
<keyword evidence="4" id="KW-0540">Nuclease</keyword>